<comment type="caution">
    <text evidence="2">The sequence shown here is derived from an EMBL/GenBank/DDBJ whole genome shotgun (WGS) entry which is preliminary data.</text>
</comment>
<dbReference type="AlphaFoldDB" id="A0A4Z1P7H1"/>
<evidence type="ECO:0000313" key="2">
    <source>
        <dbReference type="EMBL" id="TID23708.1"/>
    </source>
</evidence>
<keyword evidence="3" id="KW-1185">Reference proteome</keyword>
<feature type="region of interest" description="Disordered" evidence="1">
    <location>
        <begin position="180"/>
        <end position="227"/>
    </location>
</feature>
<organism evidence="2 3">
    <name type="scientific">Venturia nashicola</name>
    <dbReference type="NCBI Taxonomy" id="86259"/>
    <lineage>
        <taxon>Eukaryota</taxon>
        <taxon>Fungi</taxon>
        <taxon>Dikarya</taxon>
        <taxon>Ascomycota</taxon>
        <taxon>Pezizomycotina</taxon>
        <taxon>Dothideomycetes</taxon>
        <taxon>Pleosporomycetidae</taxon>
        <taxon>Venturiales</taxon>
        <taxon>Venturiaceae</taxon>
        <taxon>Venturia</taxon>
    </lineage>
</organism>
<reference evidence="2 3" key="1">
    <citation type="submission" date="2019-04" db="EMBL/GenBank/DDBJ databases">
        <title>High contiguity whole genome sequence and gene annotation resource for two Venturia nashicola isolates.</title>
        <authorList>
            <person name="Prokchorchik M."/>
            <person name="Won K."/>
            <person name="Lee Y."/>
            <person name="Choi E.D."/>
            <person name="Segonzac C."/>
            <person name="Sohn K.H."/>
        </authorList>
    </citation>
    <scope>NUCLEOTIDE SEQUENCE [LARGE SCALE GENOMIC DNA]</scope>
    <source>
        <strain evidence="2 3">PRI2</strain>
    </source>
</reference>
<evidence type="ECO:0000313" key="3">
    <source>
        <dbReference type="Proteomes" id="UP000298493"/>
    </source>
</evidence>
<dbReference type="EMBL" id="SNSC02000006">
    <property type="protein sequence ID" value="TID23708.1"/>
    <property type="molecule type" value="Genomic_DNA"/>
</dbReference>
<feature type="compositionally biased region" description="Low complexity" evidence="1">
    <location>
        <begin position="211"/>
        <end position="224"/>
    </location>
</feature>
<dbReference type="GO" id="GO:0016740">
    <property type="term" value="F:transferase activity"/>
    <property type="evidence" value="ECO:0007669"/>
    <property type="project" value="UniProtKB-KW"/>
</dbReference>
<dbReference type="Proteomes" id="UP000298493">
    <property type="component" value="Unassembled WGS sequence"/>
</dbReference>
<proteinExistence type="predicted"/>
<sequence length="278" mass="30229">MFPQQSPTFDSLRAIWTSQEYNDLAMSQAEIIGTGSMRQELFAAGNLSVHVILLILRLLGPMMNRVFALGICEMAKVETTEVNGAPVQTFIAYCLSSSDNQPSNATIWLHNDRYEETGMGVSHWSGFGIDPQAHSGILAPKTILTNKDDVRTTSHVTQSHRVQPPMLTFSSWTTSHSATGSTYSASDTPYSANSRMVSAEPSTGGFDSGLSSPSYHSPHSHPMSRLSSIDSFHGKMLRIPAKDDKDDRGRSISVGSSSPQVCAQCDICQAVVLKKSLR</sequence>
<accession>A0A4Z1P7H1</accession>
<protein>
    <submittedName>
        <fullName evidence="2">Amino-acid acetyltransferase</fullName>
    </submittedName>
</protein>
<feature type="compositionally biased region" description="Polar residues" evidence="1">
    <location>
        <begin position="180"/>
        <end position="196"/>
    </location>
</feature>
<evidence type="ECO:0000256" key="1">
    <source>
        <dbReference type="SAM" id="MobiDB-lite"/>
    </source>
</evidence>
<name>A0A4Z1P7H1_9PEZI</name>
<gene>
    <name evidence="2" type="ORF">E6O75_ATG03344</name>
</gene>
<keyword evidence="2" id="KW-0808">Transferase</keyword>